<feature type="transmembrane region" description="Helical" evidence="5">
    <location>
        <begin position="219"/>
        <end position="241"/>
    </location>
</feature>
<feature type="transmembrane region" description="Helical" evidence="5">
    <location>
        <begin position="537"/>
        <end position="560"/>
    </location>
</feature>
<dbReference type="Gene3D" id="1.20.1250.20">
    <property type="entry name" value="MFS general substrate transporter like domains"/>
    <property type="match status" value="2"/>
</dbReference>
<feature type="transmembrane region" description="Helical" evidence="5">
    <location>
        <begin position="129"/>
        <end position="152"/>
    </location>
</feature>
<gene>
    <name evidence="7" type="primary">LOC106162177</name>
</gene>
<dbReference type="PANTHER" id="PTHR23121:SF10">
    <property type="entry name" value="MAJOR FACILITATOR SUPERFAMILY DOMAIN-CONTAINING PROTEIN 4A"/>
    <property type="match status" value="1"/>
</dbReference>
<feature type="transmembrane region" description="Helical" evidence="5">
    <location>
        <begin position="95"/>
        <end position="117"/>
    </location>
</feature>
<feature type="region of interest" description="Disordered" evidence="4">
    <location>
        <begin position="611"/>
        <end position="639"/>
    </location>
</feature>
<keyword evidence="6" id="KW-1185">Reference proteome</keyword>
<evidence type="ECO:0000313" key="6">
    <source>
        <dbReference type="Proteomes" id="UP000085678"/>
    </source>
</evidence>
<feature type="transmembrane region" description="Helical" evidence="5">
    <location>
        <begin position="380"/>
        <end position="401"/>
    </location>
</feature>
<dbReference type="STRING" id="7574.A0A1S3I983"/>
<dbReference type="OrthoDB" id="413079at2759"/>
<evidence type="ECO:0000256" key="5">
    <source>
        <dbReference type="SAM" id="Phobius"/>
    </source>
</evidence>
<evidence type="ECO:0000256" key="1">
    <source>
        <dbReference type="ARBA" id="ARBA00022692"/>
    </source>
</evidence>
<feature type="transmembrane region" description="Helical" evidence="5">
    <location>
        <begin position="164"/>
        <end position="182"/>
    </location>
</feature>
<feature type="transmembrane region" description="Helical" evidence="5">
    <location>
        <begin position="421"/>
        <end position="438"/>
    </location>
</feature>
<feature type="transmembrane region" description="Helical" evidence="5">
    <location>
        <begin position="188"/>
        <end position="207"/>
    </location>
</feature>
<organism evidence="6 7">
    <name type="scientific">Lingula anatina</name>
    <name type="common">Brachiopod</name>
    <name type="synonym">Lingula unguis</name>
    <dbReference type="NCBI Taxonomy" id="7574"/>
    <lineage>
        <taxon>Eukaryota</taxon>
        <taxon>Metazoa</taxon>
        <taxon>Spiralia</taxon>
        <taxon>Lophotrochozoa</taxon>
        <taxon>Brachiopoda</taxon>
        <taxon>Linguliformea</taxon>
        <taxon>Lingulata</taxon>
        <taxon>Lingulida</taxon>
        <taxon>Linguloidea</taxon>
        <taxon>Lingulidae</taxon>
        <taxon>Lingula</taxon>
    </lineage>
</organism>
<proteinExistence type="predicted"/>
<feature type="region of interest" description="Disordered" evidence="4">
    <location>
        <begin position="1"/>
        <end position="35"/>
    </location>
</feature>
<dbReference type="FunFam" id="1.20.1250.20:FF:000508">
    <property type="entry name" value="Sodium-dependent glucose transporter 1"/>
    <property type="match status" value="1"/>
</dbReference>
<evidence type="ECO:0000256" key="3">
    <source>
        <dbReference type="ARBA" id="ARBA00023136"/>
    </source>
</evidence>
<evidence type="ECO:0000256" key="2">
    <source>
        <dbReference type="ARBA" id="ARBA00022989"/>
    </source>
</evidence>
<evidence type="ECO:0000256" key="4">
    <source>
        <dbReference type="SAM" id="MobiDB-lite"/>
    </source>
</evidence>
<dbReference type="PANTHER" id="PTHR23121">
    <property type="entry name" value="SODIUM-DEPENDENT GLUCOSE TRANSPORTER 1"/>
    <property type="match status" value="1"/>
</dbReference>
<dbReference type="KEGG" id="lak:106162177"/>
<feature type="transmembrane region" description="Helical" evidence="5">
    <location>
        <begin position="450"/>
        <end position="469"/>
    </location>
</feature>
<sequence length="639" mass="70413">MEQNGSAGGNPHPEWETFDDDEEERKDFSEKYDRDNIKERNKSDSWQLSSKVNGTTNVKRDLTHSAAAEAMNETTPLCAEEVSFKSLFRQNWHPTIVYCSVFWSFGMCVAFLGPTLLDLGCQTSTDLNHMSWVFFAQLLCTLIGSIAAGYLVRSCEIDPISTDVIILVSTILIPFSMFVVPFCGVLSTLGVVLALMGLNMGVIDCLANLQMISLYGELVAPFLQAMHFCYGFGAFVSPMIAEPFLLNEDCTPFIIGVENMTDADGLIPLNDSSLPAHSVSEAQRMTHVKYAFWLMSLVQLPIPLLVCSLVFKDQLCRALRNTFGDSKLFSAESTLSVNHSAAINGDMELEGKGETKFFSQFHHIAGIDPKTEFKISKKEIIGISALTALILFMYDGLQSVYGGYVYSYALKSIVGLNKTEGAYLNALFWGTFALGRLVSIPLATKFSSAFMLICNISGCVISMILILSLRHNHIALYFGTAFFGAFLSSVAPTTISLAEQFIDINSTITTVIIVSAAMGEMIFPVIVGQMFVDLGPVSFLIFECSICIFSLLVYVAIWMAGSGTSKYKATSGGSFVWCSAHINKHKTHEKGTVKTTVKYYSRMSESVSDTDMDEYQGIPGYKTTPHYPQKDIEQNGQNK</sequence>
<feature type="compositionally biased region" description="Basic and acidic residues" evidence="4">
    <location>
        <begin position="25"/>
        <end position="35"/>
    </location>
</feature>
<protein>
    <submittedName>
        <fullName evidence="7">Major facilitator superfamily domain-containing protein 4A isoform X1</fullName>
    </submittedName>
</protein>
<dbReference type="RefSeq" id="XP_013394812.1">
    <property type="nucleotide sequence ID" value="XM_013539358.1"/>
</dbReference>
<accession>A0A1S3I983</accession>
<dbReference type="AlphaFoldDB" id="A0A1S3I983"/>
<keyword evidence="1 5" id="KW-0812">Transmembrane</keyword>
<keyword evidence="3 5" id="KW-0472">Membrane</keyword>
<reference evidence="7" key="1">
    <citation type="submission" date="2025-08" db="UniProtKB">
        <authorList>
            <consortium name="RefSeq"/>
        </authorList>
    </citation>
    <scope>IDENTIFICATION</scope>
    <source>
        <tissue evidence="7">Gonads</tissue>
    </source>
</reference>
<dbReference type="SUPFAM" id="SSF103473">
    <property type="entry name" value="MFS general substrate transporter"/>
    <property type="match status" value="1"/>
</dbReference>
<dbReference type="InParanoid" id="A0A1S3I983"/>
<dbReference type="GeneID" id="106162177"/>
<feature type="transmembrane region" description="Helical" evidence="5">
    <location>
        <begin position="510"/>
        <end position="531"/>
    </location>
</feature>
<evidence type="ECO:0000313" key="7">
    <source>
        <dbReference type="RefSeq" id="XP_013394812.1"/>
    </source>
</evidence>
<name>A0A1S3I983_LINAN</name>
<feature type="transmembrane region" description="Helical" evidence="5">
    <location>
        <begin position="475"/>
        <end position="498"/>
    </location>
</feature>
<feature type="transmembrane region" description="Helical" evidence="5">
    <location>
        <begin position="290"/>
        <end position="311"/>
    </location>
</feature>
<keyword evidence="2 5" id="KW-1133">Transmembrane helix</keyword>
<dbReference type="Proteomes" id="UP000085678">
    <property type="component" value="Unplaced"/>
</dbReference>
<dbReference type="InterPro" id="IPR036259">
    <property type="entry name" value="MFS_trans_sf"/>
</dbReference>